<dbReference type="Gene3D" id="3.60.15.10">
    <property type="entry name" value="Ribonuclease Z/Hydroxyacylglutathione hydrolase-like"/>
    <property type="match status" value="1"/>
</dbReference>
<dbReference type="SUPFAM" id="SSF56281">
    <property type="entry name" value="Metallo-hydrolase/oxidoreductase"/>
    <property type="match status" value="1"/>
</dbReference>
<keyword evidence="2" id="KW-0479">Metal-binding</keyword>
<dbReference type="AlphaFoldDB" id="A0A1H4B8G2"/>
<evidence type="ECO:0000313" key="7">
    <source>
        <dbReference type="EMBL" id="SEA44356.1"/>
    </source>
</evidence>
<dbReference type="GO" id="GO:0016787">
    <property type="term" value="F:hydrolase activity"/>
    <property type="evidence" value="ECO:0007669"/>
    <property type="project" value="UniProtKB-KW"/>
</dbReference>
<dbReference type="PANTHER" id="PTHR42978">
    <property type="entry name" value="QUORUM-QUENCHING LACTONASE YTNP-RELATED-RELATED"/>
    <property type="match status" value="1"/>
</dbReference>
<dbReference type="PANTHER" id="PTHR42978:SF6">
    <property type="entry name" value="QUORUM-QUENCHING LACTONASE YTNP-RELATED"/>
    <property type="match status" value="1"/>
</dbReference>
<gene>
    <name evidence="7" type="ORF">SAMN05421875_11337</name>
</gene>
<sequence length="322" mass="34276">MLSRRHFLGASLATTVYAAGSFVPVWAQNAPDFGTPTLPGPGFRRMKVGDVEVIALNDGVTRRPLGEEFVKNAPLAGARSLLASQGLPTDHIDVPYTPFLVVAGARKILIDTGLGEFGGPTTGKLLANLRAAGLQAADIDTVLISHFHGDHINGLRNKAGAWTFPKAKVLVPAAEHAFWMDDARMAAAPAGMKGAFENVRRTFATMPADTLVQFAAGAEVAPGIQSVAAYGHTPGHTLFELNSAGQSFFYVADLTNVPALFARNPDWAVAFDMDAEAARKVRREMFQRITDRNAMLGGFHFPFPALGRMAASGNGYAFQPAA</sequence>
<dbReference type="InterPro" id="IPR001279">
    <property type="entry name" value="Metallo-B-lactamas"/>
</dbReference>
<evidence type="ECO:0000256" key="3">
    <source>
        <dbReference type="ARBA" id="ARBA00022801"/>
    </source>
</evidence>
<feature type="domain" description="Metallo-beta-lactamase" evidence="6">
    <location>
        <begin position="95"/>
        <end position="299"/>
    </location>
</feature>
<reference evidence="8" key="1">
    <citation type="submission" date="2016-10" db="EMBL/GenBank/DDBJ databases">
        <authorList>
            <person name="Varghese N."/>
            <person name="Submissions S."/>
        </authorList>
    </citation>
    <scope>NUCLEOTIDE SEQUENCE [LARGE SCALE GENOMIC DNA]</scope>
    <source>
        <strain evidence="8">DSM 25157</strain>
    </source>
</reference>
<feature type="signal peptide" evidence="5">
    <location>
        <begin position="1"/>
        <end position="27"/>
    </location>
</feature>
<evidence type="ECO:0000313" key="8">
    <source>
        <dbReference type="Proteomes" id="UP000199002"/>
    </source>
</evidence>
<dbReference type="RefSeq" id="WP_092698331.1">
    <property type="nucleotide sequence ID" value="NZ_CAXIQL010000009.1"/>
</dbReference>
<evidence type="ECO:0000256" key="1">
    <source>
        <dbReference type="ARBA" id="ARBA00007749"/>
    </source>
</evidence>
<dbReference type="GeneID" id="34232414"/>
<keyword evidence="4" id="KW-0862">Zinc</keyword>
<proteinExistence type="inferred from homology"/>
<accession>A0A1H4B8G2</accession>
<dbReference type="CDD" id="cd07720">
    <property type="entry name" value="OPHC2-like_MBL-fold"/>
    <property type="match status" value="1"/>
</dbReference>
<dbReference type="EMBL" id="FNQJ01000013">
    <property type="protein sequence ID" value="SEA44356.1"/>
    <property type="molecule type" value="Genomic_DNA"/>
</dbReference>
<keyword evidence="5" id="KW-0732">Signal</keyword>
<dbReference type="InterPro" id="IPR051013">
    <property type="entry name" value="MBL_superfamily_lactonases"/>
</dbReference>
<protein>
    <submittedName>
        <fullName evidence="7">Glyoxylase, beta-lactamase superfamily II</fullName>
    </submittedName>
</protein>
<dbReference type="GO" id="GO:0046872">
    <property type="term" value="F:metal ion binding"/>
    <property type="evidence" value="ECO:0007669"/>
    <property type="project" value="UniProtKB-KW"/>
</dbReference>
<evidence type="ECO:0000259" key="6">
    <source>
        <dbReference type="SMART" id="SM00849"/>
    </source>
</evidence>
<dbReference type="PROSITE" id="PS51318">
    <property type="entry name" value="TAT"/>
    <property type="match status" value="1"/>
</dbReference>
<evidence type="ECO:0000256" key="4">
    <source>
        <dbReference type="ARBA" id="ARBA00022833"/>
    </source>
</evidence>
<keyword evidence="8" id="KW-1185">Reference proteome</keyword>
<comment type="similarity">
    <text evidence="1">Belongs to the metallo-beta-lactamase superfamily.</text>
</comment>
<name>A0A1H4B8G2_9BURK</name>
<evidence type="ECO:0000256" key="2">
    <source>
        <dbReference type="ARBA" id="ARBA00022723"/>
    </source>
</evidence>
<dbReference type="STRING" id="592050.SAMN05421875_11337"/>
<feature type="chain" id="PRO_5011462144" evidence="5">
    <location>
        <begin position="28"/>
        <end position="322"/>
    </location>
</feature>
<dbReference type="InterPro" id="IPR036866">
    <property type="entry name" value="RibonucZ/Hydroxyglut_hydro"/>
</dbReference>
<keyword evidence="3" id="KW-0378">Hydrolase</keyword>
<evidence type="ECO:0000256" key="5">
    <source>
        <dbReference type="SAM" id="SignalP"/>
    </source>
</evidence>
<dbReference type="SMART" id="SM00849">
    <property type="entry name" value="Lactamase_B"/>
    <property type="match status" value="1"/>
</dbReference>
<dbReference type="InterPro" id="IPR006311">
    <property type="entry name" value="TAT_signal"/>
</dbReference>
<organism evidence="7 8">
    <name type="scientific">Acidovorax soli</name>
    <dbReference type="NCBI Taxonomy" id="592050"/>
    <lineage>
        <taxon>Bacteria</taxon>
        <taxon>Pseudomonadati</taxon>
        <taxon>Pseudomonadota</taxon>
        <taxon>Betaproteobacteria</taxon>
        <taxon>Burkholderiales</taxon>
        <taxon>Comamonadaceae</taxon>
        <taxon>Acidovorax</taxon>
    </lineage>
</organism>
<dbReference type="Proteomes" id="UP000199002">
    <property type="component" value="Unassembled WGS sequence"/>
</dbReference>
<dbReference type="Pfam" id="PF00753">
    <property type="entry name" value="Lactamase_B"/>
    <property type="match status" value="1"/>
</dbReference>